<dbReference type="PANTHER" id="PTHR32468:SF0">
    <property type="entry name" value="K(+)_H(+) ANTIPORTER 1"/>
    <property type="match status" value="1"/>
</dbReference>
<evidence type="ECO:0000256" key="5">
    <source>
        <dbReference type="ARBA" id="ARBA00023065"/>
    </source>
</evidence>
<feature type="transmembrane region" description="Helical" evidence="7">
    <location>
        <begin position="278"/>
        <end position="299"/>
    </location>
</feature>
<dbReference type="Gene3D" id="3.40.50.620">
    <property type="entry name" value="HUPs"/>
    <property type="match status" value="1"/>
</dbReference>
<feature type="transmembrane region" description="Helical" evidence="7">
    <location>
        <begin position="344"/>
        <end position="364"/>
    </location>
</feature>
<dbReference type="Proteomes" id="UP000070501">
    <property type="component" value="Unassembled WGS sequence"/>
</dbReference>
<dbReference type="EMBL" id="KQ964245">
    <property type="protein sequence ID" value="KXJ96724.1"/>
    <property type="molecule type" value="Genomic_DNA"/>
</dbReference>
<dbReference type="STRING" id="196109.A0A136JHU8"/>
<dbReference type="PANTHER" id="PTHR32468">
    <property type="entry name" value="CATION/H + ANTIPORTER"/>
    <property type="match status" value="1"/>
</dbReference>
<comment type="subcellular location">
    <subcellularLocation>
        <location evidence="1">Membrane</location>
        <topology evidence="1">Multi-pass membrane protein</topology>
    </subcellularLocation>
</comment>
<feature type="non-terminal residue" evidence="9">
    <location>
        <position position="1"/>
    </location>
</feature>
<evidence type="ECO:0000256" key="3">
    <source>
        <dbReference type="ARBA" id="ARBA00022692"/>
    </source>
</evidence>
<keyword evidence="10" id="KW-1185">Reference proteome</keyword>
<feature type="transmembrane region" description="Helical" evidence="7">
    <location>
        <begin position="129"/>
        <end position="152"/>
    </location>
</feature>
<sequence>MLGPSVLMRIPGFRDEIFPKDSIVVLNNVANLGLLLFLFLIGLEVDLRMFVNNWRVAASVGAASMALPFALGYAIAAGLYEQFHDKSKSTIGFAVYGLFIGTALAITAFPVLCRILTELDMLSTPVGVTVLAAGVGNDVVGWVLLALCVALVNNGSGIAALWVLLVAVAWTLFLVFAVRPAFHWLLRRKGAIQNGPSESMIMVTLVLVLISAWFTNIIGVHAIFGAFLVGLICPHEGGFSIKVTERMEDLISALFLPLYFALSGLNTDLGLLNDGLTWAYVVGVLACAFAGKIIGGTLAARAMNLVWRESLAIGCLMSCKGLVELIVLNIGYQANILDQRTFTMFVIMALVTTFTTTPLAQWLYPPWYRKKLDAWKRGEIDWDGKPIVHDDNSISDSAQKLHKTKIQRVLVYLRLDSLPSTFTFLSILGVEEVPAAPVEDAAHVSDGARTVVPRTRPLEVHALRILELTDRTSSVMKVTETDDYAKRDPVINAFRTFSRLHDLAFSGNVVVTPESMYADTVVTAASSQESDFVLVPWSQVGSNTEDQSVPFRVSSEDRYNPGPHLDFVRSVFAKAICTTGVLISNDTDGTGTYERPGLTRSKSIVSMRSGREIAVLPNFDKSHRIFLPFVGGPDDRAALRFVLQIAKNPNVTATILHLTLSDATDDSISPAPATSSEHVSKEEPTVVDSLAEEAALFSTLQSSLPAELAARVTFSELSVPSKAAAEQAVKAASETVGQNPRNSGDIVVVGRRHSIQLQQRRPSSSPAAANYFVQEGMRNTIGVLGQQLVLGGLQASILVVQAGENAAQ</sequence>
<dbReference type="AlphaFoldDB" id="A0A136JHU8"/>
<name>A0A136JHU8_9PEZI</name>
<evidence type="ECO:0000256" key="2">
    <source>
        <dbReference type="ARBA" id="ARBA00022448"/>
    </source>
</evidence>
<evidence type="ECO:0000259" key="8">
    <source>
        <dbReference type="Pfam" id="PF00999"/>
    </source>
</evidence>
<dbReference type="InParanoid" id="A0A136JHU8"/>
<evidence type="ECO:0000256" key="4">
    <source>
        <dbReference type="ARBA" id="ARBA00022989"/>
    </source>
</evidence>
<feature type="transmembrane region" description="Helical" evidence="7">
    <location>
        <begin position="21"/>
        <end position="42"/>
    </location>
</feature>
<feature type="transmembrane region" description="Helical" evidence="7">
    <location>
        <begin position="159"/>
        <end position="182"/>
    </location>
</feature>
<evidence type="ECO:0000313" key="9">
    <source>
        <dbReference type="EMBL" id="KXJ96724.1"/>
    </source>
</evidence>
<reference evidence="10" key="1">
    <citation type="submission" date="2016-02" db="EMBL/GenBank/DDBJ databases">
        <title>Draft genome sequence of Microdochium bolleyi, a fungal endophyte of beachgrass.</title>
        <authorList>
            <consortium name="DOE Joint Genome Institute"/>
            <person name="David A.S."/>
            <person name="May G."/>
            <person name="Haridas S."/>
            <person name="Lim J."/>
            <person name="Wang M."/>
            <person name="Labutti K."/>
            <person name="Lipzen A."/>
            <person name="Barry K."/>
            <person name="Grigoriev I.V."/>
        </authorList>
    </citation>
    <scope>NUCLEOTIDE SEQUENCE [LARGE SCALE GENOMIC DNA]</scope>
    <source>
        <strain evidence="10">J235TASD1</strain>
    </source>
</reference>
<evidence type="ECO:0000313" key="10">
    <source>
        <dbReference type="Proteomes" id="UP000070501"/>
    </source>
</evidence>
<gene>
    <name evidence="9" type="ORF">Micbo1qcDRAFT_155339</name>
</gene>
<keyword evidence="6 7" id="KW-0472">Membrane</keyword>
<dbReference type="InterPro" id="IPR038770">
    <property type="entry name" value="Na+/solute_symporter_sf"/>
</dbReference>
<feature type="transmembrane region" description="Helical" evidence="7">
    <location>
        <begin position="202"/>
        <end position="229"/>
    </location>
</feature>
<keyword evidence="2" id="KW-0813">Transport</keyword>
<dbReference type="Pfam" id="PF00999">
    <property type="entry name" value="Na_H_Exchanger"/>
    <property type="match status" value="1"/>
</dbReference>
<dbReference type="GO" id="GO:0015297">
    <property type="term" value="F:antiporter activity"/>
    <property type="evidence" value="ECO:0007669"/>
    <property type="project" value="InterPro"/>
</dbReference>
<feature type="transmembrane region" description="Helical" evidence="7">
    <location>
        <begin position="54"/>
        <end position="79"/>
    </location>
</feature>
<feature type="transmembrane region" description="Helical" evidence="7">
    <location>
        <begin position="250"/>
        <end position="272"/>
    </location>
</feature>
<dbReference type="InterPro" id="IPR006153">
    <property type="entry name" value="Cation/H_exchanger_TM"/>
</dbReference>
<protein>
    <submittedName>
        <fullName evidence="9">Sodium/hydrogen exchanger family-domain-containing protein</fullName>
    </submittedName>
</protein>
<dbReference type="GO" id="GO:0016020">
    <property type="term" value="C:membrane"/>
    <property type="evidence" value="ECO:0007669"/>
    <property type="project" value="UniProtKB-SubCell"/>
</dbReference>
<feature type="transmembrane region" description="Helical" evidence="7">
    <location>
        <begin position="91"/>
        <end position="117"/>
    </location>
</feature>
<feature type="domain" description="Cation/H+ exchanger transmembrane" evidence="8">
    <location>
        <begin position="2"/>
        <end position="361"/>
    </location>
</feature>
<organism evidence="9 10">
    <name type="scientific">Microdochium bolleyi</name>
    <dbReference type="NCBI Taxonomy" id="196109"/>
    <lineage>
        <taxon>Eukaryota</taxon>
        <taxon>Fungi</taxon>
        <taxon>Dikarya</taxon>
        <taxon>Ascomycota</taxon>
        <taxon>Pezizomycotina</taxon>
        <taxon>Sordariomycetes</taxon>
        <taxon>Xylariomycetidae</taxon>
        <taxon>Xylariales</taxon>
        <taxon>Microdochiaceae</taxon>
        <taxon>Microdochium</taxon>
    </lineage>
</organism>
<dbReference type="FunCoup" id="A0A136JHU8">
    <property type="interactions" value="172"/>
</dbReference>
<keyword evidence="3 7" id="KW-0812">Transmembrane</keyword>
<keyword evidence="5" id="KW-0406">Ion transport</keyword>
<dbReference type="InterPro" id="IPR050794">
    <property type="entry name" value="CPA2_transporter"/>
</dbReference>
<evidence type="ECO:0000256" key="6">
    <source>
        <dbReference type="ARBA" id="ARBA00023136"/>
    </source>
</evidence>
<dbReference type="OrthoDB" id="2687058at2759"/>
<dbReference type="Gene3D" id="1.20.1530.20">
    <property type="match status" value="1"/>
</dbReference>
<dbReference type="GO" id="GO:1902600">
    <property type="term" value="P:proton transmembrane transport"/>
    <property type="evidence" value="ECO:0007669"/>
    <property type="project" value="InterPro"/>
</dbReference>
<evidence type="ECO:0000256" key="1">
    <source>
        <dbReference type="ARBA" id="ARBA00004141"/>
    </source>
</evidence>
<accession>A0A136JHU8</accession>
<proteinExistence type="predicted"/>
<keyword evidence="4 7" id="KW-1133">Transmembrane helix</keyword>
<dbReference type="InterPro" id="IPR014729">
    <property type="entry name" value="Rossmann-like_a/b/a_fold"/>
</dbReference>
<evidence type="ECO:0000256" key="7">
    <source>
        <dbReference type="SAM" id="Phobius"/>
    </source>
</evidence>